<feature type="domain" description="SCP" evidence="3">
    <location>
        <begin position="281"/>
        <end position="436"/>
    </location>
</feature>
<evidence type="ECO:0000256" key="2">
    <source>
        <dbReference type="SAM" id="SignalP"/>
    </source>
</evidence>
<feature type="signal peptide" evidence="2">
    <location>
        <begin position="1"/>
        <end position="21"/>
    </location>
</feature>
<keyword evidence="5" id="KW-1185">Reference proteome</keyword>
<keyword evidence="2" id="KW-0732">Signal</keyword>
<organism evidence="4 5">
    <name type="scientific">Cylicocyclus nassatus</name>
    <name type="common">Nematode worm</name>
    <dbReference type="NCBI Taxonomy" id="53992"/>
    <lineage>
        <taxon>Eukaryota</taxon>
        <taxon>Metazoa</taxon>
        <taxon>Ecdysozoa</taxon>
        <taxon>Nematoda</taxon>
        <taxon>Chromadorea</taxon>
        <taxon>Rhabditida</taxon>
        <taxon>Rhabditina</taxon>
        <taxon>Rhabditomorpha</taxon>
        <taxon>Strongyloidea</taxon>
        <taxon>Strongylidae</taxon>
        <taxon>Cylicocyclus</taxon>
    </lineage>
</organism>
<dbReference type="PRINTS" id="PR00837">
    <property type="entry name" value="V5TPXLIKE"/>
</dbReference>
<feature type="chain" id="PRO_5041294766" description="SCP domain-containing protein" evidence="2">
    <location>
        <begin position="22"/>
        <end position="463"/>
    </location>
</feature>
<evidence type="ECO:0000256" key="1">
    <source>
        <dbReference type="SAM" id="MobiDB-lite"/>
    </source>
</evidence>
<dbReference type="InterPro" id="IPR014044">
    <property type="entry name" value="CAP_dom"/>
</dbReference>
<dbReference type="PANTHER" id="PTHR10334">
    <property type="entry name" value="CYSTEINE-RICH SECRETORY PROTEIN-RELATED"/>
    <property type="match status" value="1"/>
</dbReference>
<protein>
    <recommendedName>
        <fullName evidence="3">SCP domain-containing protein</fullName>
    </recommendedName>
</protein>
<dbReference type="AlphaFoldDB" id="A0AA36GZL1"/>
<feature type="region of interest" description="Disordered" evidence="1">
    <location>
        <begin position="208"/>
        <end position="231"/>
    </location>
</feature>
<evidence type="ECO:0000313" key="4">
    <source>
        <dbReference type="EMBL" id="CAJ0601076.1"/>
    </source>
</evidence>
<dbReference type="InterPro" id="IPR035940">
    <property type="entry name" value="CAP_sf"/>
</dbReference>
<evidence type="ECO:0000313" key="5">
    <source>
        <dbReference type="Proteomes" id="UP001176961"/>
    </source>
</evidence>
<evidence type="ECO:0000259" key="3">
    <source>
        <dbReference type="SMART" id="SM00198"/>
    </source>
</evidence>
<comment type="caution">
    <text evidence="4">The sequence shown here is derived from an EMBL/GenBank/DDBJ whole genome shotgun (WGS) entry which is preliminary data.</text>
</comment>
<dbReference type="SUPFAM" id="SSF55797">
    <property type="entry name" value="PR-1-like"/>
    <property type="match status" value="2"/>
</dbReference>
<name>A0AA36GZL1_CYLNA</name>
<dbReference type="CDD" id="cd05380">
    <property type="entry name" value="CAP_euk"/>
    <property type="match status" value="1"/>
</dbReference>
<accession>A0AA36GZL1</accession>
<feature type="compositionally biased region" description="Low complexity" evidence="1">
    <location>
        <begin position="212"/>
        <end position="231"/>
    </location>
</feature>
<dbReference type="Gene3D" id="3.40.33.10">
    <property type="entry name" value="CAP"/>
    <property type="match status" value="2"/>
</dbReference>
<dbReference type="Pfam" id="PF00188">
    <property type="entry name" value="CAP"/>
    <property type="match status" value="1"/>
</dbReference>
<dbReference type="EMBL" id="CATQJL010000305">
    <property type="protein sequence ID" value="CAJ0601076.1"/>
    <property type="molecule type" value="Genomic_DNA"/>
</dbReference>
<dbReference type="SMART" id="SM00198">
    <property type="entry name" value="SCP"/>
    <property type="match status" value="1"/>
</dbReference>
<sequence length="463" mass="50837">MARMLRTLAVVIAVLLTPTFGAIYCKNGGVMEETEVLEILNEVNTARQKLANGQQKNAGGDRLPPALYGLTNLTWNCDFEVEFSQIPEGCSKLGDYDGDRLFHQDIVTIDYYELTVGEDSVQFSGVSNVERYSMCMHENATTIGCVTISCPFLLPYLECKTDAPSLNNGDPIYRVGSATTSTTMTSKPITSTTTSSAKIETATFTTIERSSTETARPTTMSRTTTPKCATTTTCRAARSERVKREATAGNVLKVSPAVPQKSVMPIKGNQICPSNIEMTDTLRLRFLDMHNYRRLVLSLGKYKRNGDFLPQAKNMLKLVYDCNLESMAINHAKRCVSITSKPGKKYFGENLSRIAKFGNTSLADAVVTTVESWWKAGKTMRLRDSLIFHKVYSHTLIESFTQMAWATTKYLGCAVADCHSSYVSVCKYSPRGNIVGKSVYKPGSSCSECGPGSTCEAEVGLCV</sequence>
<reference evidence="4" key="1">
    <citation type="submission" date="2023-07" db="EMBL/GenBank/DDBJ databases">
        <authorList>
            <consortium name="CYATHOMIX"/>
        </authorList>
    </citation>
    <scope>NUCLEOTIDE SEQUENCE</scope>
    <source>
        <strain evidence="4">N/A</strain>
    </source>
</reference>
<gene>
    <name evidence="4" type="ORF">CYNAS_LOCUS13059</name>
</gene>
<proteinExistence type="predicted"/>
<dbReference type="InterPro" id="IPR001283">
    <property type="entry name" value="CRISP-related"/>
</dbReference>
<dbReference type="Proteomes" id="UP001176961">
    <property type="component" value="Unassembled WGS sequence"/>
</dbReference>